<dbReference type="PANTHER" id="PTHR36115">
    <property type="entry name" value="PROLINE-RICH ANTIGEN HOMOLOG-RELATED"/>
    <property type="match status" value="1"/>
</dbReference>
<dbReference type="GO" id="GO:0005886">
    <property type="term" value="C:plasma membrane"/>
    <property type="evidence" value="ECO:0007669"/>
    <property type="project" value="UniProtKB-SubCell"/>
</dbReference>
<keyword evidence="9" id="KW-1185">Reference proteome</keyword>
<keyword evidence="2" id="KW-1003">Cell membrane</keyword>
<dbReference type="STRING" id="478744.SAMN05444359_101158"/>
<name>A0A1H8Z3I2_9BACT</name>
<dbReference type="Pfam" id="PF06271">
    <property type="entry name" value="RDD"/>
    <property type="match status" value="1"/>
</dbReference>
<proteinExistence type="predicted"/>
<evidence type="ECO:0000256" key="5">
    <source>
        <dbReference type="ARBA" id="ARBA00023136"/>
    </source>
</evidence>
<dbReference type="InterPro" id="IPR051791">
    <property type="entry name" value="Pra-immunoreactive"/>
</dbReference>
<comment type="subcellular location">
    <subcellularLocation>
        <location evidence="1">Cell membrane</location>
        <topology evidence="1">Multi-pass membrane protein</topology>
    </subcellularLocation>
</comment>
<organism evidence="8 9">
    <name type="scientific">Neolewinella agarilytica</name>
    <dbReference type="NCBI Taxonomy" id="478744"/>
    <lineage>
        <taxon>Bacteria</taxon>
        <taxon>Pseudomonadati</taxon>
        <taxon>Bacteroidota</taxon>
        <taxon>Saprospiria</taxon>
        <taxon>Saprospirales</taxon>
        <taxon>Lewinellaceae</taxon>
        <taxon>Neolewinella</taxon>
    </lineage>
</organism>
<dbReference type="InterPro" id="IPR010432">
    <property type="entry name" value="RDD"/>
</dbReference>
<dbReference type="Proteomes" id="UP000199021">
    <property type="component" value="Unassembled WGS sequence"/>
</dbReference>
<gene>
    <name evidence="8" type="ORF">SAMN05444359_101158</name>
</gene>
<dbReference type="InParanoid" id="A0A1H8Z3I2"/>
<dbReference type="OrthoDB" id="1143858at2"/>
<evidence type="ECO:0000256" key="6">
    <source>
        <dbReference type="SAM" id="Phobius"/>
    </source>
</evidence>
<evidence type="ECO:0000313" key="9">
    <source>
        <dbReference type="Proteomes" id="UP000199021"/>
    </source>
</evidence>
<keyword evidence="4 6" id="KW-1133">Transmembrane helix</keyword>
<feature type="transmembrane region" description="Helical" evidence="6">
    <location>
        <begin position="53"/>
        <end position="76"/>
    </location>
</feature>
<dbReference type="RefSeq" id="WP_090164896.1">
    <property type="nucleotide sequence ID" value="NZ_FOFB01000001.1"/>
</dbReference>
<evidence type="ECO:0000256" key="4">
    <source>
        <dbReference type="ARBA" id="ARBA00022989"/>
    </source>
</evidence>
<evidence type="ECO:0000313" key="8">
    <source>
        <dbReference type="EMBL" id="SEP58913.1"/>
    </source>
</evidence>
<accession>A0A1H8Z3I2</accession>
<sequence>MYTDTLDGGSGLLDQAPRFAGFGPRLGAAIIDGLITSPLVFGAMYFQMMSPSLTNYMAIMVLASLYKPVLEGLYGATPGKMILKLKVVNKDYAPITLSQAFIRYTPWILGLLVTLYFAQMMFQIPGIEEAEGFMEYSMMLAEWQAENMSMPMRILQNLAGWLPLVSALFLFANKRKQAAHDQLAETFVVHKEPKTQSL</sequence>
<evidence type="ECO:0000256" key="3">
    <source>
        <dbReference type="ARBA" id="ARBA00022692"/>
    </source>
</evidence>
<feature type="domain" description="RDD" evidence="7">
    <location>
        <begin position="20"/>
        <end position="184"/>
    </location>
</feature>
<feature type="transmembrane region" description="Helical" evidence="6">
    <location>
        <begin position="154"/>
        <end position="172"/>
    </location>
</feature>
<dbReference type="EMBL" id="FOFB01000001">
    <property type="protein sequence ID" value="SEP58913.1"/>
    <property type="molecule type" value="Genomic_DNA"/>
</dbReference>
<keyword evidence="5 6" id="KW-0472">Membrane</keyword>
<keyword evidence="3 6" id="KW-0812">Transmembrane</keyword>
<evidence type="ECO:0000256" key="1">
    <source>
        <dbReference type="ARBA" id="ARBA00004651"/>
    </source>
</evidence>
<feature type="transmembrane region" description="Helical" evidence="6">
    <location>
        <begin position="26"/>
        <end position="47"/>
    </location>
</feature>
<reference evidence="9" key="1">
    <citation type="submission" date="2016-10" db="EMBL/GenBank/DDBJ databases">
        <authorList>
            <person name="Varghese N."/>
            <person name="Submissions S."/>
        </authorList>
    </citation>
    <scope>NUCLEOTIDE SEQUENCE [LARGE SCALE GENOMIC DNA]</scope>
    <source>
        <strain evidence="9">DSM 24740</strain>
    </source>
</reference>
<feature type="transmembrane region" description="Helical" evidence="6">
    <location>
        <begin position="104"/>
        <end position="124"/>
    </location>
</feature>
<protein>
    <submittedName>
        <fullName evidence="8">Uncharacterized membrane protein YckC, RDD family</fullName>
    </submittedName>
</protein>
<evidence type="ECO:0000256" key="2">
    <source>
        <dbReference type="ARBA" id="ARBA00022475"/>
    </source>
</evidence>
<dbReference type="AlphaFoldDB" id="A0A1H8Z3I2"/>
<evidence type="ECO:0000259" key="7">
    <source>
        <dbReference type="Pfam" id="PF06271"/>
    </source>
</evidence>